<proteinExistence type="predicted"/>
<evidence type="ECO:0000313" key="3">
    <source>
        <dbReference type="Proteomes" id="UP000046392"/>
    </source>
</evidence>
<evidence type="ECO:0000256" key="2">
    <source>
        <dbReference type="SAM" id="SignalP"/>
    </source>
</evidence>
<feature type="chain" id="PRO_5005895489" evidence="2">
    <location>
        <begin position="26"/>
        <end position="176"/>
    </location>
</feature>
<evidence type="ECO:0000256" key="1">
    <source>
        <dbReference type="SAM" id="MobiDB-lite"/>
    </source>
</evidence>
<name>A0A0N5C368_STREA</name>
<sequence>MPSKDCCCRSLLALIISSSTGKCWSSDTFNPVPGVIDGLLAIDYATLVDSKNNIKNKFKKRPETESDVDTDRSLDVTTSETDYSVASTNNPNDSFGDSDHSTGNSSTDSLTGSEWDTSTVCSNYSRHERKEKAKLKNKKRRNLAGEAINLDNQYEILPENPTYFFLFLYVYLKQKN</sequence>
<keyword evidence="2" id="KW-0732">Signal</keyword>
<reference evidence="4" key="1">
    <citation type="submission" date="2017-02" db="UniProtKB">
        <authorList>
            <consortium name="WormBaseParasite"/>
        </authorList>
    </citation>
    <scope>IDENTIFICATION</scope>
</reference>
<feature type="region of interest" description="Disordered" evidence="1">
    <location>
        <begin position="59"/>
        <end position="117"/>
    </location>
</feature>
<dbReference type="AlphaFoldDB" id="A0A0N5C368"/>
<dbReference type="Proteomes" id="UP000046392">
    <property type="component" value="Unplaced"/>
</dbReference>
<organism evidence="3 4">
    <name type="scientific">Strongyloides papillosus</name>
    <name type="common">Intestinal threadworm</name>
    <dbReference type="NCBI Taxonomy" id="174720"/>
    <lineage>
        <taxon>Eukaryota</taxon>
        <taxon>Metazoa</taxon>
        <taxon>Ecdysozoa</taxon>
        <taxon>Nematoda</taxon>
        <taxon>Chromadorea</taxon>
        <taxon>Rhabditida</taxon>
        <taxon>Tylenchina</taxon>
        <taxon>Panagrolaimomorpha</taxon>
        <taxon>Strongyloidoidea</taxon>
        <taxon>Strongyloididae</taxon>
        <taxon>Strongyloides</taxon>
    </lineage>
</organism>
<keyword evidence="3" id="KW-1185">Reference proteome</keyword>
<dbReference type="WBParaSite" id="SPAL_0001242300.1">
    <property type="protein sequence ID" value="SPAL_0001242300.1"/>
    <property type="gene ID" value="SPAL_0001242300"/>
</dbReference>
<accession>A0A0N5C368</accession>
<feature type="signal peptide" evidence="2">
    <location>
        <begin position="1"/>
        <end position="25"/>
    </location>
</feature>
<dbReference type="STRING" id="174720.A0A0N5C368"/>
<evidence type="ECO:0000313" key="4">
    <source>
        <dbReference type="WBParaSite" id="SPAL_0001242300.1"/>
    </source>
</evidence>
<feature type="compositionally biased region" description="Basic and acidic residues" evidence="1">
    <location>
        <begin position="61"/>
        <end position="74"/>
    </location>
</feature>
<protein>
    <submittedName>
        <fullName evidence="4">Uncharacterized protein</fullName>
    </submittedName>
</protein>
<feature type="compositionally biased region" description="Polar residues" evidence="1">
    <location>
        <begin position="75"/>
        <end position="117"/>
    </location>
</feature>